<name>A0A975GLP5_9BACT</name>
<proteinExistence type="predicted"/>
<sequence length="42" mass="4640">MWCLLKMLILNLQVFPVIPAKAGIHSSRNVASAKNGFLLSQE</sequence>
<dbReference type="KEGG" id="dmm:dnm_010370"/>
<accession>A0A975GLP5</accession>
<protein>
    <submittedName>
        <fullName evidence="1">Uncharacterized protein</fullName>
    </submittedName>
</protein>
<gene>
    <name evidence="1" type="ORF">dnm_010370</name>
</gene>
<dbReference type="Proteomes" id="UP000663722">
    <property type="component" value="Chromosome"/>
</dbReference>
<dbReference type="EMBL" id="CP061800">
    <property type="protein sequence ID" value="QTA85033.1"/>
    <property type="molecule type" value="Genomic_DNA"/>
</dbReference>
<keyword evidence="2" id="KW-1185">Reference proteome</keyword>
<dbReference type="AlphaFoldDB" id="A0A975GLP5"/>
<reference evidence="1" key="1">
    <citation type="journal article" date="2021" name="Microb. Physiol.">
        <title>Proteogenomic Insights into the Physiology of Marine, Sulfate-Reducing, Filamentous Desulfonema limicola and Desulfonema magnum.</title>
        <authorList>
            <person name="Schnaars V."/>
            <person name="Wohlbrand L."/>
            <person name="Scheve S."/>
            <person name="Hinrichs C."/>
            <person name="Reinhardt R."/>
            <person name="Rabus R."/>
        </authorList>
    </citation>
    <scope>NUCLEOTIDE SEQUENCE</scope>
    <source>
        <strain evidence="1">4be13</strain>
    </source>
</reference>
<evidence type="ECO:0000313" key="1">
    <source>
        <dbReference type="EMBL" id="QTA85033.1"/>
    </source>
</evidence>
<organism evidence="1 2">
    <name type="scientific">Desulfonema magnum</name>
    <dbReference type="NCBI Taxonomy" id="45655"/>
    <lineage>
        <taxon>Bacteria</taxon>
        <taxon>Pseudomonadati</taxon>
        <taxon>Thermodesulfobacteriota</taxon>
        <taxon>Desulfobacteria</taxon>
        <taxon>Desulfobacterales</taxon>
        <taxon>Desulfococcaceae</taxon>
        <taxon>Desulfonema</taxon>
    </lineage>
</organism>
<evidence type="ECO:0000313" key="2">
    <source>
        <dbReference type="Proteomes" id="UP000663722"/>
    </source>
</evidence>